<organism evidence="1 2">
    <name type="scientific">Streptomyces chrestomyceticus</name>
    <dbReference type="NCBI Taxonomy" id="68185"/>
    <lineage>
        <taxon>Bacteria</taxon>
        <taxon>Bacillati</taxon>
        <taxon>Actinomycetota</taxon>
        <taxon>Actinomycetes</taxon>
        <taxon>Kitasatosporales</taxon>
        <taxon>Streptomycetaceae</taxon>
        <taxon>Streptomyces</taxon>
    </lineage>
</organism>
<dbReference type="EMBL" id="JAVFKM010000040">
    <property type="protein sequence ID" value="MEF3119259.1"/>
    <property type="molecule type" value="Genomic_DNA"/>
</dbReference>
<sequence length="87" mass="9372">MQRDVEEFSGFERASTAVPVKIGPLVVVPELVEVVPQLSLRAVDVVRPQAYGLADVSRFQVVPGALKAAYLSQCSRGEAIYDRGGVL</sequence>
<gene>
    <name evidence="1" type="ORF">RB636_39545</name>
</gene>
<reference evidence="1 2" key="1">
    <citation type="submission" date="2023-08" db="EMBL/GenBank/DDBJ databases">
        <authorList>
            <person name="Sharma P."/>
            <person name="Verma V."/>
            <person name="Mohan M.K."/>
            <person name="Dubey A.K."/>
        </authorList>
    </citation>
    <scope>NUCLEOTIDE SEQUENCE [LARGE SCALE GENOMIC DNA]</scope>
    <source>
        <strain evidence="1 2">ADP4</strain>
    </source>
</reference>
<accession>A0ABU7X7F0</accession>
<comment type="caution">
    <text evidence="1">The sequence shown here is derived from an EMBL/GenBank/DDBJ whole genome shotgun (WGS) entry which is preliminary data.</text>
</comment>
<evidence type="ECO:0000313" key="2">
    <source>
        <dbReference type="Proteomes" id="UP001348265"/>
    </source>
</evidence>
<proteinExistence type="predicted"/>
<keyword evidence="2" id="KW-1185">Reference proteome</keyword>
<protein>
    <submittedName>
        <fullName evidence="1">Uncharacterized protein</fullName>
    </submittedName>
</protein>
<dbReference type="RefSeq" id="WP_331790074.1">
    <property type="nucleotide sequence ID" value="NZ_JAVFKM010000040.1"/>
</dbReference>
<dbReference type="Proteomes" id="UP001348265">
    <property type="component" value="Unassembled WGS sequence"/>
</dbReference>
<name>A0ABU7X7F0_9ACTN</name>
<evidence type="ECO:0000313" key="1">
    <source>
        <dbReference type="EMBL" id="MEF3119259.1"/>
    </source>
</evidence>